<dbReference type="InterPro" id="IPR018627">
    <property type="entry name" value="ELP6"/>
</dbReference>
<dbReference type="PANTHER" id="PTHR16184:SF6">
    <property type="entry name" value="ELONGATOR COMPLEX PROTEIN 6"/>
    <property type="match status" value="1"/>
</dbReference>
<evidence type="ECO:0000256" key="1">
    <source>
        <dbReference type="ARBA" id="ARBA00005043"/>
    </source>
</evidence>
<comment type="pathway">
    <text evidence="1">tRNA modification; 5-methoxycarbonylmethyl-2-thiouridine-tRNA biosynthesis.</text>
</comment>
<comment type="similarity">
    <text evidence="2">Belongs to the ELP6 family.</text>
</comment>
<accession>A0ABQ8VXJ1</accession>
<dbReference type="Gene3D" id="3.40.50.300">
    <property type="entry name" value="P-loop containing nucleotide triphosphate hydrolases"/>
    <property type="match status" value="1"/>
</dbReference>
<dbReference type="Proteomes" id="UP001150217">
    <property type="component" value="Unassembled WGS sequence"/>
</dbReference>
<evidence type="ECO:0000313" key="3">
    <source>
        <dbReference type="EMBL" id="KAJ4501113.1"/>
    </source>
</evidence>
<sequence>MFHPFDFPFPSSSSSSEAPLVLLVTDELASPADFVLVRFVVEGVRGGGGDGRLGLGLNPKVLILTVSGSITRWGSVLGKYVSTIRFVDVLSGSGLKGVYTIVETFLQERRGGIVILDDITTLDWAGYSSRAEVVRFCRALRGLCVRTGCVLVIRHHMDGVGEGLFGDLLKLCTYHMEVYPLGSGKSGGVGGEVALHQGPNATLKSRVNTRPRSKRLQYKLTDTSAIYFERGTTGL</sequence>
<gene>
    <name evidence="3" type="ORF">C8R41DRAFT_808153</name>
</gene>
<dbReference type="InterPro" id="IPR027417">
    <property type="entry name" value="P-loop_NTPase"/>
</dbReference>
<organism evidence="3 4">
    <name type="scientific">Lentinula lateritia</name>
    <dbReference type="NCBI Taxonomy" id="40482"/>
    <lineage>
        <taxon>Eukaryota</taxon>
        <taxon>Fungi</taxon>
        <taxon>Dikarya</taxon>
        <taxon>Basidiomycota</taxon>
        <taxon>Agaricomycotina</taxon>
        <taxon>Agaricomycetes</taxon>
        <taxon>Agaricomycetidae</taxon>
        <taxon>Agaricales</taxon>
        <taxon>Marasmiineae</taxon>
        <taxon>Omphalotaceae</taxon>
        <taxon>Lentinula</taxon>
    </lineage>
</organism>
<evidence type="ECO:0000256" key="2">
    <source>
        <dbReference type="ARBA" id="ARBA00008837"/>
    </source>
</evidence>
<proteinExistence type="inferred from homology"/>
<dbReference type="SUPFAM" id="SSF52540">
    <property type="entry name" value="P-loop containing nucleoside triphosphate hydrolases"/>
    <property type="match status" value="1"/>
</dbReference>
<dbReference type="EMBL" id="JANVFT010000003">
    <property type="protein sequence ID" value="KAJ4501113.1"/>
    <property type="molecule type" value="Genomic_DNA"/>
</dbReference>
<name>A0ABQ8VXJ1_9AGAR</name>
<protein>
    <recommendedName>
        <fullName evidence="5">P-loop containing nucleoside triphosphate hydrolase protein</fullName>
    </recommendedName>
</protein>
<reference evidence="3" key="1">
    <citation type="submission" date="2022-08" db="EMBL/GenBank/DDBJ databases">
        <title>A Global Phylogenomic Analysis of the Shiitake Genus Lentinula.</title>
        <authorList>
            <consortium name="DOE Joint Genome Institute"/>
            <person name="Sierra-Patev S."/>
            <person name="Min B."/>
            <person name="Naranjo-Ortiz M."/>
            <person name="Looney B."/>
            <person name="Konkel Z."/>
            <person name="Slot J.C."/>
            <person name="Sakamoto Y."/>
            <person name="Steenwyk J.L."/>
            <person name="Rokas A."/>
            <person name="Carro J."/>
            <person name="Camarero S."/>
            <person name="Ferreira P."/>
            <person name="Molpeceres G."/>
            <person name="Ruiz-Duenas F.J."/>
            <person name="Serrano A."/>
            <person name="Henrissat B."/>
            <person name="Drula E."/>
            <person name="Hughes K.W."/>
            <person name="Mata J.L."/>
            <person name="Ishikawa N.K."/>
            <person name="Vargas-Isla R."/>
            <person name="Ushijima S."/>
            <person name="Smith C.A."/>
            <person name="Ahrendt S."/>
            <person name="Andreopoulos W."/>
            <person name="He G."/>
            <person name="Labutti K."/>
            <person name="Lipzen A."/>
            <person name="Ng V."/>
            <person name="Riley R."/>
            <person name="Sandor L."/>
            <person name="Barry K."/>
            <person name="Martinez A.T."/>
            <person name="Xiao Y."/>
            <person name="Gibbons J.G."/>
            <person name="Terashima K."/>
            <person name="Grigoriev I.V."/>
            <person name="Hibbett D.S."/>
        </authorList>
    </citation>
    <scope>NUCLEOTIDE SEQUENCE</scope>
    <source>
        <strain evidence="3">RHP3577 ss4</strain>
    </source>
</reference>
<evidence type="ECO:0008006" key="5">
    <source>
        <dbReference type="Google" id="ProtNLM"/>
    </source>
</evidence>
<keyword evidence="4" id="KW-1185">Reference proteome</keyword>
<evidence type="ECO:0000313" key="4">
    <source>
        <dbReference type="Proteomes" id="UP001150217"/>
    </source>
</evidence>
<dbReference type="PANTHER" id="PTHR16184">
    <property type="entry name" value="ELONGATOR COMPLEX PROTEIN 6"/>
    <property type="match status" value="1"/>
</dbReference>
<comment type="caution">
    <text evidence="3">The sequence shown here is derived from an EMBL/GenBank/DDBJ whole genome shotgun (WGS) entry which is preliminary data.</text>
</comment>